<dbReference type="Pfam" id="PF03461">
    <property type="entry name" value="TRCF"/>
    <property type="match status" value="1"/>
</dbReference>
<name>A0A1I0DKE6_9GAMM</name>
<comment type="similarity">
    <text evidence="10 13">In the N-terminal section; belongs to the UvrB family.</text>
</comment>
<evidence type="ECO:0000256" key="9">
    <source>
        <dbReference type="ARBA" id="ARBA00023204"/>
    </source>
</evidence>
<dbReference type="InterPro" id="IPR036101">
    <property type="entry name" value="CarD-like/TRCF_RID_sf"/>
</dbReference>
<dbReference type="SUPFAM" id="SSF52540">
    <property type="entry name" value="P-loop containing nucleoside triphosphate hydrolases"/>
    <property type="match status" value="4"/>
</dbReference>
<evidence type="ECO:0000256" key="5">
    <source>
        <dbReference type="ARBA" id="ARBA00022801"/>
    </source>
</evidence>
<dbReference type="STRING" id="1123402.SAMN02583745_02032"/>
<keyword evidence="17" id="KW-1185">Reference proteome</keyword>
<dbReference type="InterPro" id="IPR048635">
    <property type="entry name" value="MFD_D3"/>
</dbReference>
<dbReference type="NCBIfam" id="NF007966">
    <property type="entry name" value="PRK10689.1"/>
    <property type="match status" value="1"/>
</dbReference>
<keyword evidence="7 13" id="KW-0067">ATP-binding</keyword>
<comment type="function">
    <text evidence="13">Couples transcription and DNA repair by recognizing RNA polymerase (RNAP) stalled at DNA lesions. Mediates ATP-dependent release of RNAP and its truncated transcript from the DNA, and recruitment of nucleotide excision repair machinery to the damaged site.</text>
</comment>
<feature type="domain" description="Helicase ATP-binding" evidence="14">
    <location>
        <begin position="674"/>
        <end position="835"/>
    </location>
</feature>
<feature type="domain" description="Helicase C-terminal" evidence="15">
    <location>
        <begin position="856"/>
        <end position="1010"/>
    </location>
</feature>
<proteinExistence type="inferred from homology"/>
<dbReference type="EC" id="3.6.4.-" evidence="13"/>
<keyword evidence="3 13" id="KW-0547">Nucleotide-binding</keyword>
<dbReference type="Gene3D" id="2.40.10.170">
    <property type="match status" value="1"/>
</dbReference>
<accession>A0A1I0DKE6</accession>
<evidence type="ECO:0000256" key="3">
    <source>
        <dbReference type="ARBA" id="ARBA00022741"/>
    </source>
</evidence>
<dbReference type="Gene3D" id="3.40.50.300">
    <property type="entry name" value="P-loop containing nucleotide triphosphate hydrolases"/>
    <property type="match status" value="2"/>
</dbReference>
<dbReference type="GO" id="GO:0006355">
    <property type="term" value="P:regulation of DNA-templated transcription"/>
    <property type="evidence" value="ECO:0007669"/>
    <property type="project" value="UniProtKB-UniRule"/>
</dbReference>
<dbReference type="GO" id="GO:0003684">
    <property type="term" value="F:damaged DNA binding"/>
    <property type="evidence" value="ECO:0007669"/>
    <property type="project" value="InterPro"/>
</dbReference>
<dbReference type="InterPro" id="IPR011545">
    <property type="entry name" value="DEAD/DEAH_box_helicase_dom"/>
</dbReference>
<dbReference type="GO" id="GO:0000716">
    <property type="term" value="P:transcription-coupled nucleotide-excision repair, DNA damage recognition"/>
    <property type="evidence" value="ECO:0007669"/>
    <property type="project" value="UniProtKB-UniRule"/>
</dbReference>
<evidence type="ECO:0000256" key="2">
    <source>
        <dbReference type="ARBA" id="ARBA00022490"/>
    </source>
</evidence>
<dbReference type="PROSITE" id="PS51194">
    <property type="entry name" value="HELICASE_CTER"/>
    <property type="match status" value="1"/>
</dbReference>
<dbReference type="OrthoDB" id="9804325at2"/>
<dbReference type="SMART" id="SM01058">
    <property type="entry name" value="CarD_TRCF"/>
    <property type="match status" value="1"/>
</dbReference>
<evidence type="ECO:0000256" key="12">
    <source>
        <dbReference type="ARBA" id="ARBA00070128"/>
    </source>
</evidence>
<dbReference type="InterPro" id="IPR027417">
    <property type="entry name" value="P-loop_NTPase"/>
</dbReference>
<keyword evidence="2 13" id="KW-0963">Cytoplasm</keyword>
<dbReference type="FunFam" id="3.40.50.300:FF:000300">
    <property type="entry name" value="Transcription-repair-coupling factor"/>
    <property type="match status" value="1"/>
</dbReference>
<dbReference type="GO" id="GO:0016787">
    <property type="term" value="F:hydrolase activity"/>
    <property type="evidence" value="ECO:0007669"/>
    <property type="project" value="UniProtKB-KW"/>
</dbReference>
<evidence type="ECO:0000256" key="6">
    <source>
        <dbReference type="ARBA" id="ARBA00022806"/>
    </source>
</evidence>
<dbReference type="InterPro" id="IPR014001">
    <property type="entry name" value="Helicase_ATP-bd"/>
</dbReference>
<keyword evidence="8 13" id="KW-0238">DNA-binding</keyword>
<dbReference type="PANTHER" id="PTHR47964:SF1">
    <property type="entry name" value="ATP-DEPENDENT DNA HELICASE HOMOLOG RECG, CHLOROPLASTIC"/>
    <property type="match status" value="1"/>
</dbReference>
<dbReference type="AlphaFoldDB" id="A0A1I0DKE6"/>
<evidence type="ECO:0000313" key="16">
    <source>
        <dbReference type="EMBL" id="SET32972.1"/>
    </source>
</evidence>
<evidence type="ECO:0000259" key="14">
    <source>
        <dbReference type="PROSITE" id="PS51192"/>
    </source>
</evidence>
<dbReference type="InterPro" id="IPR001650">
    <property type="entry name" value="Helicase_C-like"/>
</dbReference>
<evidence type="ECO:0000256" key="4">
    <source>
        <dbReference type="ARBA" id="ARBA00022763"/>
    </source>
</evidence>
<dbReference type="GO" id="GO:0003678">
    <property type="term" value="F:DNA helicase activity"/>
    <property type="evidence" value="ECO:0007669"/>
    <property type="project" value="TreeGrafter"/>
</dbReference>
<evidence type="ECO:0000256" key="7">
    <source>
        <dbReference type="ARBA" id="ARBA00022840"/>
    </source>
</evidence>
<dbReference type="InterPro" id="IPR003711">
    <property type="entry name" value="CarD-like/TRCF_RID"/>
</dbReference>
<dbReference type="Proteomes" id="UP000242642">
    <property type="component" value="Unassembled WGS sequence"/>
</dbReference>
<dbReference type="InterPro" id="IPR047112">
    <property type="entry name" value="RecG/Mfd"/>
</dbReference>
<dbReference type="CDD" id="cd17991">
    <property type="entry name" value="DEXHc_TRCF"/>
    <property type="match status" value="1"/>
</dbReference>
<dbReference type="NCBIfam" id="TIGR00580">
    <property type="entry name" value="mfd"/>
    <property type="match status" value="1"/>
</dbReference>
<evidence type="ECO:0000256" key="10">
    <source>
        <dbReference type="ARBA" id="ARBA00061104"/>
    </source>
</evidence>
<dbReference type="SMART" id="SM00487">
    <property type="entry name" value="DEXDc"/>
    <property type="match status" value="1"/>
</dbReference>
<organism evidence="16 17">
    <name type="scientific">Thorsellia anophelis DSM 18579</name>
    <dbReference type="NCBI Taxonomy" id="1123402"/>
    <lineage>
        <taxon>Bacteria</taxon>
        <taxon>Pseudomonadati</taxon>
        <taxon>Pseudomonadota</taxon>
        <taxon>Gammaproteobacteria</taxon>
        <taxon>Enterobacterales</taxon>
        <taxon>Thorselliaceae</taxon>
        <taxon>Thorsellia</taxon>
    </lineage>
</organism>
<dbReference type="InterPro" id="IPR005118">
    <property type="entry name" value="TRCF_C"/>
</dbReference>
<dbReference type="FunFam" id="3.40.50.300:FF:000546">
    <property type="entry name" value="Transcription-repair-coupling factor"/>
    <property type="match status" value="1"/>
</dbReference>
<dbReference type="PROSITE" id="PS51192">
    <property type="entry name" value="HELICASE_ATP_BIND_1"/>
    <property type="match status" value="1"/>
</dbReference>
<keyword evidence="4 13" id="KW-0227">DNA damage</keyword>
<dbReference type="SMART" id="SM00982">
    <property type="entry name" value="TRCF"/>
    <property type="match status" value="1"/>
</dbReference>
<dbReference type="SUPFAM" id="SSF143517">
    <property type="entry name" value="TRCF domain-like"/>
    <property type="match status" value="1"/>
</dbReference>
<dbReference type="Gene3D" id="3.40.50.11180">
    <property type="match status" value="1"/>
</dbReference>
<dbReference type="EMBL" id="FOHV01000017">
    <property type="protein sequence ID" value="SET32972.1"/>
    <property type="molecule type" value="Genomic_DNA"/>
</dbReference>
<evidence type="ECO:0000259" key="15">
    <source>
        <dbReference type="PROSITE" id="PS51194"/>
    </source>
</evidence>
<gene>
    <name evidence="13" type="primary">mfd</name>
    <name evidence="16" type="ORF">SAMN02583745_02032</name>
</gene>
<dbReference type="GO" id="GO:0005737">
    <property type="term" value="C:cytoplasm"/>
    <property type="evidence" value="ECO:0007669"/>
    <property type="project" value="UniProtKB-SubCell"/>
</dbReference>
<dbReference type="Pfam" id="PF00270">
    <property type="entry name" value="DEAD"/>
    <property type="match status" value="1"/>
</dbReference>
<evidence type="ECO:0000256" key="1">
    <source>
        <dbReference type="ARBA" id="ARBA00004496"/>
    </source>
</evidence>
<comment type="similarity">
    <text evidence="11 13">In the C-terminal section; belongs to the helicase family. RecG subfamily.</text>
</comment>
<keyword evidence="9 13" id="KW-0234">DNA repair</keyword>
<keyword evidence="6" id="KW-0347">Helicase</keyword>
<dbReference type="Pfam" id="PF00271">
    <property type="entry name" value="Helicase_C"/>
    <property type="match status" value="1"/>
</dbReference>
<evidence type="ECO:0000313" key="17">
    <source>
        <dbReference type="Proteomes" id="UP000242642"/>
    </source>
</evidence>
<dbReference type="PANTHER" id="PTHR47964">
    <property type="entry name" value="ATP-DEPENDENT DNA HELICASE HOMOLOG RECG, CHLOROPLASTIC"/>
    <property type="match status" value="1"/>
</dbReference>
<protein>
    <recommendedName>
        <fullName evidence="12 13">Transcription-repair-coupling factor</fullName>
        <shortName evidence="13">TRCF</shortName>
        <ecNumber evidence="13">3.6.4.-</ecNumber>
    </recommendedName>
</protein>
<comment type="subcellular location">
    <subcellularLocation>
        <location evidence="1 13">Cytoplasm</location>
    </subcellularLocation>
</comment>
<dbReference type="SUPFAM" id="SSF141259">
    <property type="entry name" value="CarD-like"/>
    <property type="match status" value="1"/>
</dbReference>
<dbReference type="Gene3D" id="3.40.50.11140">
    <property type="match status" value="1"/>
</dbReference>
<dbReference type="GO" id="GO:0005524">
    <property type="term" value="F:ATP binding"/>
    <property type="evidence" value="ECO:0007669"/>
    <property type="project" value="UniProtKB-UniRule"/>
</dbReference>
<sequence length="1223" mass="138846">MPNSFIQSDLKEATVSSLIPLFYETSSAIDAKDISNKQLVDLPTKSGEHRHLGQIVGIGTALECAAMIARYSGVVLVVAPDMQTTLRLFEEIKPFTPYQVSLFADWETLPYDSFSPQQEIISDRLSLLSKLKLETKGAIVVCITTLMQKICPNDFLHAHALLMTKGQLLSRDSLCIQLEEAGYRHVDQVMEHGEYSTRGALLDLYPMGSEMPYRIDFMDDEIDSIRTFDVDNQRSLEIVDEIKLLPAHEFPLDKASIELFRSNWRDKFDVLREEEHIYQQVSKGLLPGGIEYWQPLFFERELVSLFDYLPKETLITTLGPLESQMTKFWQDLEYRYENRRVDPMRPLLPPDTLWLHTEEVFRHFKNFPRIQLHYDSLDEKAGQFNLGYQSLPYIAVDAQNKNPLQALRVFLHCYEQPILFSVETEGRREALFELLAKSDIKAKPISAIVEMFDAINETKDAKPFALAPNDEIKLPSEGRLNSNLFVIVGPAQTGCITPHFALICETDLLGERVNQRRQERKRTINADTLIRNLAELNIGQPVVHIEHGVGRYQGLTTLETNGVEAEYLVLTYLNDTKLYVPVASLHMISRYSGGDSETAPLHKLGSDAWSKARQKAAEKIRDVAADLLDVHARRAAKPGFEFVHDKEAYETFRAGFPFETTYDQEQAINAVLSDMCRPIAMDRLVCGDVGFGKTEVAMRAAFLAVNNNKQVAVLVPTTLLAQQHFDNFRDRFANFPVNIELISRFRSAKETQTVLSQTEEGKVDILIGTHKLLQSSVFWKDLGLLIIDEEHRFGVKQKEKIKAMRSDVDILTLTATPIPRTLNMAMSGIRDLSIIATPPARRLPVKTFVRELDMPLIREAILREILRGGQVYYLFNDVSLIEKTKERLAELVPEARIIVGHGQMRERELERVMTDFHHQRYNVLLCTTIVETGIDIASANTMIIERADKFGLAQLHQLRGRVGRSHHQAYAYLLTPPVKALSVDAKKRLEAIATLEDLGAGFTLATHDLEIRGAGELLGEEQSGQITTIGFSLYMDMLDSAVNALKEGKEPSLDDLTQLHAEIDLHMPALFPDDYIHDVSTRLSLYKRLASANTEDALIELRIELVDRFGKLPDATLNLLKMHELRQKADDLGVKRIDAHDKGGFIQFHENNKVDVGVLIALLQQQPHVFRFDGPTKVKFMTDLSDRSKRTLFIFDLLKYFSTQVEQVSEEMAKPSPETKKKK</sequence>
<dbReference type="InterPro" id="IPR041471">
    <property type="entry name" value="UvrB_inter"/>
</dbReference>
<evidence type="ECO:0000256" key="13">
    <source>
        <dbReference type="HAMAP-Rule" id="MF_00969"/>
    </source>
</evidence>
<dbReference type="Gene3D" id="3.90.1150.50">
    <property type="entry name" value="Transcription-repair-coupling factor, D7 domain"/>
    <property type="match status" value="1"/>
</dbReference>
<dbReference type="InterPro" id="IPR037235">
    <property type="entry name" value="TRCF-like_C_D7"/>
</dbReference>
<reference evidence="17" key="1">
    <citation type="submission" date="2016-10" db="EMBL/GenBank/DDBJ databases">
        <authorList>
            <person name="Varghese N."/>
            <person name="Submissions S."/>
        </authorList>
    </citation>
    <scope>NUCLEOTIDE SEQUENCE [LARGE SCALE GENOMIC DNA]</scope>
    <source>
        <strain evidence="17">DSM 18579</strain>
    </source>
</reference>
<evidence type="ECO:0000256" key="11">
    <source>
        <dbReference type="ARBA" id="ARBA00061399"/>
    </source>
</evidence>
<dbReference type="Pfam" id="PF17757">
    <property type="entry name" value="UvrB_inter"/>
    <property type="match status" value="1"/>
</dbReference>
<dbReference type="Pfam" id="PF02559">
    <property type="entry name" value="CarD_TRCF_RID"/>
    <property type="match status" value="1"/>
</dbReference>
<dbReference type="HAMAP" id="MF_00969">
    <property type="entry name" value="TRCF"/>
    <property type="match status" value="1"/>
</dbReference>
<keyword evidence="5 13" id="KW-0378">Hydrolase</keyword>
<dbReference type="Gene3D" id="3.30.2060.10">
    <property type="entry name" value="Penicillin-binding protein 1b domain"/>
    <property type="match status" value="1"/>
</dbReference>
<dbReference type="CDD" id="cd18810">
    <property type="entry name" value="SF2_C_TRCF"/>
    <property type="match status" value="1"/>
</dbReference>
<dbReference type="InterPro" id="IPR004576">
    <property type="entry name" value="Mfd"/>
</dbReference>
<evidence type="ECO:0000256" key="8">
    <source>
        <dbReference type="ARBA" id="ARBA00023125"/>
    </source>
</evidence>
<dbReference type="SMART" id="SM00490">
    <property type="entry name" value="HELICc"/>
    <property type="match status" value="1"/>
</dbReference>
<dbReference type="Pfam" id="PF21132">
    <property type="entry name" value="MFD_D3"/>
    <property type="match status" value="1"/>
</dbReference>